<dbReference type="PRINTS" id="PR01346">
    <property type="entry name" value="HELNAPAPROT"/>
</dbReference>
<dbReference type="PROSITE" id="PS00818">
    <property type="entry name" value="DPS_1"/>
    <property type="match status" value="1"/>
</dbReference>
<dbReference type="PROSITE" id="PS00819">
    <property type="entry name" value="DPS_2"/>
    <property type="match status" value="1"/>
</dbReference>
<dbReference type="EMBL" id="BMZS01000016">
    <property type="protein sequence ID" value="GHD63084.1"/>
    <property type="molecule type" value="Genomic_DNA"/>
</dbReference>
<dbReference type="InterPro" id="IPR002177">
    <property type="entry name" value="DPS_DNA-bd"/>
</dbReference>
<proteinExistence type="inferred from homology"/>
<reference evidence="4" key="2">
    <citation type="submission" date="2020-09" db="EMBL/GenBank/DDBJ databases">
        <authorList>
            <person name="Sun Q."/>
            <person name="Kim S."/>
        </authorList>
    </citation>
    <scope>NUCLEOTIDE SEQUENCE</scope>
    <source>
        <strain evidence="4">KCTC 42651</strain>
    </source>
</reference>
<comment type="similarity">
    <text evidence="1 2">Belongs to the Dps family.</text>
</comment>
<dbReference type="PIRSF" id="PIRSF005900">
    <property type="entry name" value="Dps"/>
    <property type="match status" value="1"/>
</dbReference>
<gene>
    <name evidence="4" type="ORF">GCM10017083_52700</name>
</gene>
<dbReference type="InterPro" id="IPR012347">
    <property type="entry name" value="Ferritin-like"/>
</dbReference>
<dbReference type="CDD" id="cd01043">
    <property type="entry name" value="DPS"/>
    <property type="match status" value="1"/>
</dbReference>
<dbReference type="InterPro" id="IPR008331">
    <property type="entry name" value="Ferritin_DPS_dom"/>
</dbReference>
<evidence type="ECO:0000256" key="2">
    <source>
        <dbReference type="RuleBase" id="RU003875"/>
    </source>
</evidence>
<dbReference type="SUPFAM" id="SSF47240">
    <property type="entry name" value="Ferritin-like"/>
    <property type="match status" value="1"/>
</dbReference>
<reference evidence="4" key="1">
    <citation type="journal article" date="2014" name="Int. J. Syst. Evol. Microbiol.">
        <title>Complete genome sequence of Corynebacterium casei LMG S-19264T (=DSM 44701T), isolated from a smear-ripened cheese.</title>
        <authorList>
            <consortium name="US DOE Joint Genome Institute (JGI-PGF)"/>
            <person name="Walter F."/>
            <person name="Albersmeier A."/>
            <person name="Kalinowski J."/>
            <person name="Ruckert C."/>
        </authorList>
    </citation>
    <scope>NUCLEOTIDE SEQUENCE</scope>
    <source>
        <strain evidence="4">KCTC 42651</strain>
    </source>
</reference>
<name>A0A919CSL9_9PROT</name>
<evidence type="ECO:0000259" key="3">
    <source>
        <dbReference type="Pfam" id="PF00210"/>
    </source>
</evidence>
<accession>A0A919CSL9</accession>
<evidence type="ECO:0000256" key="1">
    <source>
        <dbReference type="ARBA" id="ARBA00009497"/>
    </source>
</evidence>
<dbReference type="PANTHER" id="PTHR42932">
    <property type="entry name" value="GENERAL STRESS PROTEIN 20U"/>
    <property type="match status" value="1"/>
</dbReference>
<comment type="caution">
    <text evidence="4">The sequence shown here is derived from an EMBL/GenBank/DDBJ whole genome shotgun (WGS) entry which is preliminary data.</text>
</comment>
<dbReference type="GO" id="GO:0008199">
    <property type="term" value="F:ferric iron binding"/>
    <property type="evidence" value="ECO:0007669"/>
    <property type="project" value="InterPro"/>
</dbReference>
<keyword evidence="5" id="KW-1185">Reference proteome</keyword>
<dbReference type="Pfam" id="PF00210">
    <property type="entry name" value="Ferritin"/>
    <property type="match status" value="1"/>
</dbReference>
<dbReference type="Gene3D" id="1.20.1260.10">
    <property type="match status" value="1"/>
</dbReference>
<sequence>MTRNTDPVVKALEQALADTFTLALKTQNYHWNVVGPNFFGLHNLFEEQYTDAFGAVDELAERIRALGAAAPGGLQAFREISRIADAQEGIDAKAMIDDLAAGNEAVGATLKAGIAAAGSAGDDATADLLTGRLATHDKAAWMLRSLRG</sequence>
<dbReference type="RefSeq" id="WP_189995409.1">
    <property type="nucleotide sequence ID" value="NZ_BMZS01000016.1"/>
</dbReference>
<dbReference type="Proteomes" id="UP000630353">
    <property type="component" value="Unassembled WGS sequence"/>
</dbReference>
<evidence type="ECO:0000313" key="4">
    <source>
        <dbReference type="EMBL" id="GHD63084.1"/>
    </source>
</evidence>
<evidence type="ECO:0000313" key="5">
    <source>
        <dbReference type="Proteomes" id="UP000630353"/>
    </source>
</evidence>
<dbReference type="InterPro" id="IPR009078">
    <property type="entry name" value="Ferritin-like_SF"/>
</dbReference>
<protein>
    <submittedName>
        <fullName evidence="4">DNA starvation/stationary phase protection protein</fullName>
    </submittedName>
</protein>
<feature type="domain" description="Ferritin/DPS" evidence="3">
    <location>
        <begin position="10"/>
        <end position="146"/>
    </location>
</feature>
<organism evidence="4 5">
    <name type="scientific">Thalassobaculum fulvum</name>
    <dbReference type="NCBI Taxonomy" id="1633335"/>
    <lineage>
        <taxon>Bacteria</taxon>
        <taxon>Pseudomonadati</taxon>
        <taxon>Pseudomonadota</taxon>
        <taxon>Alphaproteobacteria</taxon>
        <taxon>Rhodospirillales</taxon>
        <taxon>Thalassobaculaceae</taxon>
        <taxon>Thalassobaculum</taxon>
    </lineage>
</organism>
<dbReference type="GO" id="GO:0016722">
    <property type="term" value="F:oxidoreductase activity, acting on metal ions"/>
    <property type="evidence" value="ECO:0007669"/>
    <property type="project" value="InterPro"/>
</dbReference>
<dbReference type="PANTHER" id="PTHR42932:SF3">
    <property type="entry name" value="DNA PROTECTION DURING STARVATION PROTEIN"/>
    <property type="match status" value="1"/>
</dbReference>
<dbReference type="AlphaFoldDB" id="A0A919CSL9"/>
<dbReference type="InterPro" id="IPR023188">
    <property type="entry name" value="DPS_DNA-bd_CS"/>
</dbReference>